<dbReference type="InterPro" id="IPR006016">
    <property type="entry name" value="UspA"/>
</dbReference>
<accession>A0ABS9P498</accession>
<evidence type="ECO:0000256" key="1">
    <source>
        <dbReference type="ARBA" id="ARBA00008791"/>
    </source>
</evidence>
<dbReference type="RefSeq" id="WP_238975564.1">
    <property type="nucleotide sequence ID" value="NZ_JABFUC010000002.1"/>
</dbReference>
<feature type="domain" description="UspA" evidence="2">
    <location>
        <begin position="135"/>
        <end position="269"/>
    </location>
</feature>
<protein>
    <submittedName>
        <fullName evidence="3">Universal stress protein</fullName>
    </submittedName>
</protein>
<dbReference type="Gene3D" id="3.40.50.12370">
    <property type="match status" value="1"/>
</dbReference>
<keyword evidence="4" id="KW-1185">Reference proteome</keyword>
<dbReference type="PANTHER" id="PTHR46268:SF6">
    <property type="entry name" value="UNIVERSAL STRESS PROTEIN UP12"/>
    <property type="match status" value="1"/>
</dbReference>
<comment type="caution">
    <text evidence="3">The sequence shown here is derived from an EMBL/GenBank/DDBJ whole genome shotgun (WGS) entry which is preliminary data.</text>
</comment>
<dbReference type="EMBL" id="JABFUC010000002">
    <property type="protein sequence ID" value="MCG6656607.1"/>
    <property type="molecule type" value="Genomic_DNA"/>
</dbReference>
<organism evidence="3 4">
    <name type="scientific">Billgrantia campisalis</name>
    <dbReference type="NCBI Taxonomy" id="74661"/>
    <lineage>
        <taxon>Bacteria</taxon>
        <taxon>Pseudomonadati</taxon>
        <taxon>Pseudomonadota</taxon>
        <taxon>Gammaproteobacteria</taxon>
        <taxon>Oceanospirillales</taxon>
        <taxon>Halomonadaceae</taxon>
        <taxon>Billgrantia</taxon>
    </lineage>
</organism>
<proteinExistence type="inferred from homology"/>
<evidence type="ECO:0000259" key="2">
    <source>
        <dbReference type="Pfam" id="PF00582"/>
    </source>
</evidence>
<dbReference type="PANTHER" id="PTHR46268">
    <property type="entry name" value="STRESS RESPONSE PROTEIN NHAX"/>
    <property type="match status" value="1"/>
</dbReference>
<gene>
    <name evidence="3" type="ORF">HOP52_02300</name>
</gene>
<reference evidence="3 4" key="1">
    <citation type="submission" date="2020-05" db="EMBL/GenBank/DDBJ databases">
        <title>Comparative genomic analysis of denitrifying bacteria from Halomonas genus.</title>
        <authorList>
            <person name="Wang L."/>
            <person name="Shao Z."/>
        </authorList>
    </citation>
    <scope>NUCLEOTIDE SEQUENCE [LARGE SCALE GENOMIC DNA]</scope>
    <source>
        <strain evidence="3 4">A4</strain>
    </source>
</reference>
<comment type="similarity">
    <text evidence="1">Belongs to the universal stress protein A family.</text>
</comment>
<evidence type="ECO:0000313" key="3">
    <source>
        <dbReference type="EMBL" id="MCG6656607.1"/>
    </source>
</evidence>
<dbReference type="CDD" id="cd00293">
    <property type="entry name" value="USP-like"/>
    <property type="match status" value="2"/>
</dbReference>
<sequence>MLTIHVAIDESVYSLRGIMLGEMLQRQLSGRLLLTSVATSPERAERRREALLQLLERHRLADYREALNIEVGEEAATVLARLASQPDTLLCLTSHGRHSTSELFLGSVAAQAVREAGAPVVVRGPRFDPEATRRFDTLMVCVDGSPLSEAMLPHAVTLARQLGARLQLLQVLGKRTVEGVPEESGHGDVMESSYMHGLARRLHQADGIDPDWEVLHGDPAQAIVGYLADCRNTLLAMTTHGRSGLARVIGGSVSHAVLHQARCPVAILRP</sequence>
<evidence type="ECO:0000313" key="4">
    <source>
        <dbReference type="Proteomes" id="UP000814385"/>
    </source>
</evidence>
<dbReference type="Pfam" id="PF00582">
    <property type="entry name" value="Usp"/>
    <property type="match status" value="2"/>
</dbReference>
<dbReference type="InterPro" id="IPR006015">
    <property type="entry name" value="Universal_stress_UspA"/>
</dbReference>
<feature type="domain" description="UspA" evidence="2">
    <location>
        <begin position="39"/>
        <end position="122"/>
    </location>
</feature>
<dbReference type="PRINTS" id="PR01438">
    <property type="entry name" value="UNVRSLSTRESS"/>
</dbReference>
<dbReference type="Proteomes" id="UP000814385">
    <property type="component" value="Unassembled WGS sequence"/>
</dbReference>
<dbReference type="SUPFAM" id="SSF52402">
    <property type="entry name" value="Adenine nucleotide alpha hydrolases-like"/>
    <property type="match status" value="2"/>
</dbReference>
<name>A0ABS9P498_9GAMM</name>